<dbReference type="PANTHER" id="PTHR45632">
    <property type="entry name" value="LD33804P"/>
    <property type="match status" value="1"/>
</dbReference>
<comment type="caution">
    <text evidence="3">The sequence shown here is derived from an EMBL/GenBank/DDBJ whole genome shotgun (WGS) entry which is preliminary data.</text>
</comment>
<dbReference type="AlphaFoldDB" id="A0A368FSI5"/>
<dbReference type="OrthoDB" id="5831047at2759"/>
<dbReference type="PANTHER" id="PTHR45632:SF3">
    <property type="entry name" value="KELCH-LIKE PROTEIN 32"/>
    <property type="match status" value="1"/>
</dbReference>
<dbReference type="STRING" id="29170.A0A368FSI5"/>
<dbReference type="Pfam" id="PF24681">
    <property type="entry name" value="Kelch_KLHDC2_KLHL20_DRC7"/>
    <property type="match status" value="1"/>
</dbReference>
<gene>
    <name evidence="3" type="ORF">ANCCAN_19690</name>
</gene>
<reference evidence="3 4" key="1">
    <citation type="submission" date="2014-10" db="EMBL/GenBank/DDBJ databases">
        <title>Draft genome of the hookworm Ancylostoma caninum.</title>
        <authorList>
            <person name="Mitreva M."/>
        </authorList>
    </citation>
    <scope>NUCLEOTIDE SEQUENCE [LARGE SCALE GENOMIC DNA]</scope>
    <source>
        <strain evidence="3 4">Baltimore</strain>
    </source>
</reference>
<dbReference type="InterPro" id="IPR015915">
    <property type="entry name" value="Kelch-typ_b-propeller"/>
</dbReference>
<evidence type="ECO:0000313" key="4">
    <source>
        <dbReference type="Proteomes" id="UP000252519"/>
    </source>
</evidence>
<keyword evidence="4" id="KW-1185">Reference proteome</keyword>
<dbReference type="Gene3D" id="2.120.10.80">
    <property type="entry name" value="Kelch-type beta propeller"/>
    <property type="match status" value="1"/>
</dbReference>
<keyword evidence="2" id="KW-0677">Repeat</keyword>
<organism evidence="3 4">
    <name type="scientific">Ancylostoma caninum</name>
    <name type="common">Dog hookworm</name>
    <dbReference type="NCBI Taxonomy" id="29170"/>
    <lineage>
        <taxon>Eukaryota</taxon>
        <taxon>Metazoa</taxon>
        <taxon>Ecdysozoa</taxon>
        <taxon>Nematoda</taxon>
        <taxon>Chromadorea</taxon>
        <taxon>Rhabditida</taxon>
        <taxon>Rhabditina</taxon>
        <taxon>Rhabditomorpha</taxon>
        <taxon>Strongyloidea</taxon>
        <taxon>Ancylostomatidae</taxon>
        <taxon>Ancylostomatinae</taxon>
        <taxon>Ancylostoma</taxon>
    </lineage>
</organism>
<dbReference type="SMART" id="SM00612">
    <property type="entry name" value="Kelch"/>
    <property type="match status" value="3"/>
</dbReference>
<dbReference type="EMBL" id="JOJR01000778">
    <property type="protein sequence ID" value="RCN34458.1"/>
    <property type="molecule type" value="Genomic_DNA"/>
</dbReference>
<dbReference type="Proteomes" id="UP000252519">
    <property type="component" value="Unassembled WGS sequence"/>
</dbReference>
<proteinExistence type="predicted"/>
<evidence type="ECO:0000256" key="2">
    <source>
        <dbReference type="ARBA" id="ARBA00022737"/>
    </source>
</evidence>
<dbReference type="SUPFAM" id="SSF117281">
    <property type="entry name" value="Kelch motif"/>
    <property type="match status" value="1"/>
</dbReference>
<protein>
    <submittedName>
        <fullName evidence="3">Kelch repeat protein</fullName>
    </submittedName>
</protein>
<accession>A0A368FSI5</accession>
<dbReference type="InterPro" id="IPR006652">
    <property type="entry name" value="Kelch_1"/>
</dbReference>
<evidence type="ECO:0000256" key="1">
    <source>
        <dbReference type="ARBA" id="ARBA00022441"/>
    </source>
</evidence>
<name>A0A368FSI5_ANCCA</name>
<evidence type="ECO:0000313" key="3">
    <source>
        <dbReference type="EMBL" id="RCN34458.1"/>
    </source>
</evidence>
<keyword evidence="1" id="KW-0880">Kelch repeat</keyword>
<sequence>MGGAAEFHQGTVPWKLQTSVERFSPKNGVWEDMPSMPYGRFHPGASVVNGKIFVCGGSDAEMVPSNDVFCFNPQTMSWSTVTPMPNGRSYAQVVSPDRAVYVIGGYEGKKHCPDIYVFHPETNKWNLDGSLNSPKIGLGAAVISAPF</sequence>